<proteinExistence type="predicted"/>
<dbReference type="Proteomes" id="UP000504609">
    <property type="component" value="Unplaced"/>
</dbReference>
<comment type="subcellular location">
    <subcellularLocation>
        <location evidence="8 9">Nucleus</location>
    </subcellularLocation>
</comment>
<keyword evidence="12" id="KW-1185">Reference proteome</keyword>
<evidence type="ECO:0000313" key="12">
    <source>
        <dbReference type="Proteomes" id="UP000504609"/>
    </source>
</evidence>
<evidence type="ECO:0000256" key="5">
    <source>
        <dbReference type="ARBA" id="ARBA00023125"/>
    </source>
</evidence>
<evidence type="ECO:0000256" key="9">
    <source>
        <dbReference type="RuleBase" id="RU369094"/>
    </source>
</evidence>
<dbReference type="PROSITE" id="PS50884">
    <property type="entry name" value="ZF_DOF_2"/>
    <property type="match status" value="1"/>
</dbReference>
<name>A0A6J1FMY8_CUCMO</name>
<dbReference type="PANTHER" id="PTHR31992:SF351">
    <property type="entry name" value="DOF ZINC FINGER PROTEIN"/>
    <property type="match status" value="1"/>
</dbReference>
<evidence type="ECO:0000256" key="3">
    <source>
        <dbReference type="ARBA" id="ARBA00022833"/>
    </source>
</evidence>
<dbReference type="PANTHER" id="PTHR31992">
    <property type="entry name" value="DOF ZINC FINGER PROTEIN DOF1.4-RELATED"/>
    <property type="match status" value="1"/>
</dbReference>
<evidence type="ECO:0000259" key="11">
    <source>
        <dbReference type="PROSITE" id="PS50884"/>
    </source>
</evidence>
<dbReference type="AlphaFoldDB" id="A0A6J1FMY8"/>
<accession>A0A6J1FMY8</accession>
<evidence type="ECO:0000256" key="1">
    <source>
        <dbReference type="ARBA" id="ARBA00022723"/>
    </source>
</evidence>
<dbReference type="PROSITE" id="PS01361">
    <property type="entry name" value="ZF_DOF_1"/>
    <property type="match status" value="1"/>
</dbReference>
<evidence type="ECO:0000256" key="6">
    <source>
        <dbReference type="ARBA" id="ARBA00023163"/>
    </source>
</evidence>
<feature type="compositionally biased region" description="Pro residues" evidence="10">
    <location>
        <begin position="1"/>
        <end position="11"/>
    </location>
</feature>
<feature type="region of interest" description="Disordered" evidence="10">
    <location>
        <begin position="1"/>
        <end position="47"/>
    </location>
</feature>
<feature type="domain" description="Dof-type" evidence="11">
    <location>
        <begin position="73"/>
        <end position="127"/>
    </location>
</feature>
<keyword evidence="5 8" id="KW-0238">DNA-binding</keyword>
<sequence length="309" mass="33119">MVFPLDPPPNWPSFNTQQNNTAPDSDQVLLPLPPSGGGGTGGGGGGGGGGLIRPVSMTDRARLAKIPQPEPGLKCPRCESPNTKFCYFNNYNLSQPRHFCKTCRRYWTRGGALRNVPVGGGCRRNKRAKPQNRSKSPTAGERPSSANSTPAVSLSAQPHLPFLSSLHNFSNYLNLGIIPPPPPPTSSGAAAAAAAGGPDIHEFHGDHWRLQQPQQFPILANNQQPNILYTFDPPEGATTRYNLNELSRLEMENNVGITMAGTVKVEESKAMNLGKNFQFWVGGGDTNAWSTGADLHSFATSSAGHLSRQ</sequence>
<dbReference type="InterPro" id="IPR003851">
    <property type="entry name" value="Znf_Dof"/>
</dbReference>
<dbReference type="GO" id="GO:0005634">
    <property type="term" value="C:nucleus"/>
    <property type="evidence" value="ECO:0007669"/>
    <property type="project" value="UniProtKB-SubCell"/>
</dbReference>
<dbReference type="GO" id="GO:0003700">
    <property type="term" value="F:DNA-binding transcription factor activity"/>
    <property type="evidence" value="ECO:0007669"/>
    <property type="project" value="UniProtKB-UniRule"/>
</dbReference>
<feature type="region of interest" description="Disordered" evidence="10">
    <location>
        <begin position="117"/>
        <end position="153"/>
    </location>
</feature>
<keyword evidence="1 9" id="KW-0479">Metal-binding</keyword>
<dbReference type="GO" id="GO:0003677">
    <property type="term" value="F:DNA binding"/>
    <property type="evidence" value="ECO:0007669"/>
    <property type="project" value="UniProtKB-UniRule"/>
</dbReference>
<evidence type="ECO:0000313" key="13">
    <source>
        <dbReference type="RefSeq" id="XP_022941607.1"/>
    </source>
</evidence>
<feature type="compositionally biased region" description="Gly residues" evidence="10">
    <location>
        <begin position="35"/>
        <end position="47"/>
    </location>
</feature>
<gene>
    <name evidence="13" type="primary">LOC111446915</name>
</gene>
<feature type="compositionally biased region" description="Polar residues" evidence="10">
    <location>
        <begin position="12"/>
        <end position="24"/>
    </location>
</feature>
<keyword evidence="6 9" id="KW-0804">Transcription</keyword>
<evidence type="ECO:0000256" key="2">
    <source>
        <dbReference type="ARBA" id="ARBA00022771"/>
    </source>
</evidence>
<feature type="compositionally biased region" description="Basic residues" evidence="10">
    <location>
        <begin position="123"/>
        <end position="132"/>
    </location>
</feature>
<keyword evidence="3 9" id="KW-0862">Zinc</keyword>
<dbReference type="KEGG" id="cmos:111446915"/>
<dbReference type="Pfam" id="PF02701">
    <property type="entry name" value="Zn_ribbon_Dof"/>
    <property type="match status" value="1"/>
</dbReference>
<keyword evidence="4 9" id="KW-0805">Transcription regulation</keyword>
<keyword evidence="2 8" id="KW-0863">Zinc-finger</keyword>
<keyword evidence="7 8" id="KW-0539">Nucleus</keyword>
<comment type="function">
    <text evidence="9">Transcription factor that binds specifically to a 5'-AA[AG]G-3' consensus core sequence.</text>
</comment>
<feature type="compositionally biased region" description="Polar residues" evidence="10">
    <location>
        <begin position="144"/>
        <end position="153"/>
    </location>
</feature>
<evidence type="ECO:0000256" key="4">
    <source>
        <dbReference type="ARBA" id="ARBA00023015"/>
    </source>
</evidence>
<dbReference type="InterPro" id="IPR045174">
    <property type="entry name" value="Dof"/>
</dbReference>
<protein>
    <recommendedName>
        <fullName evidence="9">Dof zinc finger protein</fullName>
    </recommendedName>
</protein>
<reference evidence="13" key="1">
    <citation type="submission" date="2025-08" db="UniProtKB">
        <authorList>
            <consortium name="RefSeq"/>
        </authorList>
    </citation>
    <scope>IDENTIFICATION</scope>
    <source>
        <tissue evidence="13">Young leaves</tissue>
    </source>
</reference>
<evidence type="ECO:0000256" key="10">
    <source>
        <dbReference type="SAM" id="MobiDB-lite"/>
    </source>
</evidence>
<evidence type="ECO:0000256" key="8">
    <source>
        <dbReference type="PROSITE-ProRule" id="PRU00071"/>
    </source>
</evidence>
<organism evidence="12 13">
    <name type="scientific">Cucurbita moschata</name>
    <name type="common">Winter crookneck squash</name>
    <name type="synonym">Cucurbita pepo var. moschata</name>
    <dbReference type="NCBI Taxonomy" id="3662"/>
    <lineage>
        <taxon>Eukaryota</taxon>
        <taxon>Viridiplantae</taxon>
        <taxon>Streptophyta</taxon>
        <taxon>Embryophyta</taxon>
        <taxon>Tracheophyta</taxon>
        <taxon>Spermatophyta</taxon>
        <taxon>Magnoliopsida</taxon>
        <taxon>eudicotyledons</taxon>
        <taxon>Gunneridae</taxon>
        <taxon>Pentapetalae</taxon>
        <taxon>rosids</taxon>
        <taxon>fabids</taxon>
        <taxon>Cucurbitales</taxon>
        <taxon>Cucurbitaceae</taxon>
        <taxon>Cucurbiteae</taxon>
        <taxon>Cucurbita</taxon>
    </lineage>
</organism>
<evidence type="ECO:0000256" key="7">
    <source>
        <dbReference type="ARBA" id="ARBA00023242"/>
    </source>
</evidence>
<dbReference type="RefSeq" id="XP_022941607.1">
    <property type="nucleotide sequence ID" value="XM_023085839.1"/>
</dbReference>
<dbReference type="GeneID" id="111446915"/>
<dbReference type="GO" id="GO:0008270">
    <property type="term" value="F:zinc ion binding"/>
    <property type="evidence" value="ECO:0007669"/>
    <property type="project" value="UniProtKB-KW"/>
</dbReference>